<dbReference type="AlphaFoldDB" id="A0A921ZD89"/>
<protein>
    <submittedName>
        <fullName evidence="2">Uncharacterized protein</fullName>
    </submittedName>
</protein>
<sequence>MTTMEVPEVLEVYCDDTCSPAFSSAAVSDAGKPVSKQSSKTQVNQNCSCRKKIDEQPKADAKVLEKLIKSKEDELKKEFEKRMDKEIASLKERFDFILQNEQMRSSYMLREAHRERQEKITALQTQLECKNLAGLMYVMCSEKRKSKLEKMRIIEDYTNYIHSLQDILTEAQSLILHLSRGYKTAARVDHDWRIKMTKLIKEFQLYVYNYGGGTPESNQYLFDLPALMKIETPVVDNPDEDPCEAEEEVEKEPSAKEEDKNWWDRLEGDTRPFIMFGDMGEFKPPQRREVLKAVKAIKTAPTKWKEYVFNEMLVKAECSNADSIKDEYPKRLGTVTKWECQAVQTSEAASRMSIMNRRMTGQSIDIRGDMGSILKIITSHGTNQPSTKATLLAARDSMEIASTTKLREKIKRSEQNKVVINVGKRRTSHFDEISEEEYDEDTTDDTTQNIDDDDFDESATALGSVHNDSLQMINSHVPDKDHKINYEKVCPLEKCQRMQVDSFMKSLPPYMRANPFTHFEQTFEEYETCSPEQLEILKRRIEESKKKERRDLDAPESDPLAEWTPSVEGIAVQTSALSMSLPPCTCNVPGPTPVSSVGKVYRMDDLIPVKMALDRINKECFYDPKIEFDRFKVIGEDSSVNLDIKDKQEFRENRVQEIQNILRQHPSLLDIFQANTRC</sequence>
<dbReference type="Proteomes" id="UP000791440">
    <property type="component" value="Unassembled WGS sequence"/>
</dbReference>
<evidence type="ECO:0000313" key="2">
    <source>
        <dbReference type="EMBL" id="KAG6455714.1"/>
    </source>
</evidence>
<reference evidence="2" key="2">
    <citation type="submission" date="2020-12" db="EMBL/GenBank/DDBJ databases">
        <authorList>
            <person name="Kanost M."/>
        </authorList>
    </citation>
    <scope>NUCLEOTIDE SEQUENCE</scope>
</reference>
<feature type="region of interest" description="Disordered" evidence="1">
    <location>
        <begin position="236"/>
        <end position="262"/>
    </location>
</feature>
<accession>A0A921ZD89</accession>
<evidence type="ECO:0000256" key="1">
    <source>
        <dbReference type="SAM" id="MobiDB-lite"/>
    </source>
</evidence>
<gene>
    <name evidence="2" type="ORF">O3G_MSEX009372</name>
</gene>
<proteinExistence type="predicted"/>
<feature type="compositionally biased region" description="Acidic residues" evidence="1">
    <location>
        <begin position="237"/>
        <end position="250"/>
    </location>
</feature>
<comment type="caution">
    <text evidence="2">The sequence shown here is derived from an EMBL/GenBank/DDBJ whole genome shotgun (WGS) entry which is preliminary data.</text>
</comment>
<dbReference type="OrthoDB" id="7471925at2759"/>
<reference evidence="2" key="1">
    <citation type="journal article" date="2016" name="Insect Biochem. Mol. Biol.">
        <title>Multifaceted biological insights from a draft genome sequence of the tobacco hornworm moth, Manduca sexta.</title>
        <authorList>
            <person name="Kanost M.R."/>
            <person name="Arrese E.L."/>
            <person name="Cao X."/>
            <person name="Chen Y.R."/>
            <person name="Chellapilla S."/>
            <person name="Goldsmith M.R."/>
            <person name="Grosse-Wilde E."/>
            <person name="Heckel D.G."/>
            <person name="Herndon N."/>
            <person name="Jiang H."/>
            <person name="Papanicolaou A."/>
            <person name="Qu J."/>
            <person name="Soulages J.L."/>
            <person name="Vogel H."/>
            <person name="Walters J."/>
            <person name="Waterhouse R.M."/>
            <person name="Ahn S.J."/>
            <person name="Almeida F.C."/>
            <person name="An C."/>
            <person name="Aqrawi P."/>
            <person name="Bretschneider A."/>
            <person name="Bryant W.B."/>
            <person name="Bucks S."/>
            <person name="Chao H."/>
            <person name="Chevignon G."/>
            <person name="Christen J.M."/>
            <person name="Clarke D.F."/>
            <person name="Dittmer N.T."/>
            <person name="Ferguson L.C.F."/>
            <person name="Garavelou S."/>
            <person name="Gordon K.H.J."/>
            <person name="Gunaratna R.T."/>
            <person name="Han Y."/>
            <person name="Hauser F."/>
            <person name="He Y."/>
            <person name="Heidel-Fischer H."/>
            <person name="Hirsh A."/>
            <person name="Hu Y."/>
            <person name="Jiang H."/>
            <person name="Kalra D."/>
            <person name="Klinner C."/>
            <person name="Konig C."/>
            <person name="Kovar C."/>
            <person name="Kroll A.R."/>
            <person name="Kuwar S.S."/>
            <person name="Lee S.L."/>
            <person name="Lehman R."/>
            <person name="Li K."/>
            <person name="Li Z."/>
            <person name="Liang H."/>
            <person name="Lovelace S."/>
            <person name="Lu Z."/>
            <person name="Mansfield J.H."/>
            <person name="McCulloch K.J."/>
            <person name="Mathew T."/>
            <person name="Morton B."/>
            <person name="Muzny D.M."/>
            <person name="Neunemann D."/>
            <person name="Ongeri F."/>
            <person name="Pauchet Y."/>
            <person name="Pu L.L."/>
            <person name="Pyrousis I."/>
            <person name="Rao X.J."/>
            <person name="Redding A."/>
            <person name="Roesel C."/>
            <person name="Sanchez-Gracia A."/>
            <person name="Schaack S."/>
            <person name="Shukla A."/>
            <person name="Tetreau G."/>
            <person name="Wang Y."/>
            <person name="Xiong G.H."/>
            <person name="Traut W."/>
            <person name="Walsh T.K."/>
            <person name="Worley K.C."/>
            <person name="Wu D."/>
            <person name="Wu W."/>
            <person name="Wu Y.Q."/>
            <person name="Zhang X."/>
            <person name="Zou Z."/>
            <person name="Zucker H."/>
            <person name="Briscoe A.D."/>
            <person name="Burmester T."/>
            <person name="Clem R.J."/>
            <person name="Feyereisen R."/>
            <person name="Grimmelikhuijzen C.J.P."/>
            <person name="Hamodrakas S.J."/>
            <person name="Hansson B.S."/>
            <person name="Huguet E."/>
            <person name="Jermiin L.S."/>
            <person name="Lan Q."/>
            <person name="Lehman H.K."/>
            <person name="Lorenzen M."/>
            <person name="Merzendorfer H."/>
            <person name="Michalopoulos I."/>
            <person name="Morton D.B."/>
            <person name="Muthukrishnan S."/>
            <person name="Oakeshott J.G."/>
            <person name="Palmer W."/>
            <person name="Park Y."/>
            <person name="Passarelli A.L."/>
            <person name="Rozas J."/>
            <person name="Schwartz L.M."/>
            <person name="Smith W."/>
            <person name="Southgate A."/>
            <person name="Vilcinskas A."/>
            <person name="Vogt R."/>
            <person name="Wang P."/>
            <person name="Werren J."/>
            <person name="Yu X.Q."/>
            <person name="Zhou J.J."/>
            <person name="Brown S.J."/>
            <person name="Scherer S.E."/>
            <person name="Richards S."/>
            <person name="Blissard G.W."/>
        </authorList>
    </citation>
    <scope>NUCLEOTIDE SEQUENCE</scope>
</reference>
<evidence type="ECO:0000313" key="3">
    <source>
        <dbReference type="Proteomes" id="UP000791440"/>
    </source>
</evidence>
<keyword evidence="3" id="KW-1185">Reference proteome</keyword>
<dbReference type="EMBL" id="JH668497">
    <property type="protein sequence ID" value="KAG6455714.1"/>
    <property type="molecule type" value="Genomic_DNA"/>
</dbReference>
<organism evidence="2 3">
    <name type="scientific">Manduca sexta</name>
    <name type="common">Tobacco hawkmoth</name>
    <name type="synonym">Tobacco hornworm</name>
    <dbReference type="NCBI Taxonomy" id="7130"/>
    <lineage>
        <taxon>Eukaryota</taxon>
        <taxon>Metazoa</taxon>
        <taxon>Ecdysozoa</taxon>
        <taxon>Arthropoda</taxon>
        <taxon>Hexapoda</taxon>
        <taxon>Insecta</taxon>
        <taxon>Pterygota</taxon>
        <taxon>Neoptera</taxon>
        <taxon>Endopterygota</taxon>
        <taxon>Lepidoptera</taxon>
        <taxon>Glossata</taxon>
        <taxon>Ditrysia</taxon>
        <taxon>Bombycoidea</taxon>
        <taxon>Sphingidae</taxon>
        <taxon>Sphinginae</taxon>
        <taxon>Sphingini</taxon>
        <taxon>Manduca</taxon>
    </lineage>
</organism>
<name>A0A921ZD89_MANSE</name>
<feature type="compositionally biased region" description="Basic and acidic residues" evidence="1">
    <location>
        <begin position="251"/>
        <end position="262"/>
    </location>
</feature>